<keyword evidence="4" id="KW-0732">Signal</keyword>
<dbReference type="InterPro" id="IPR019791">
    <property type="entry name" value="Haem_peroxidase_animal"/>
</dbReference>
<dbReference type="AlphaFoldDB" id="A0AAV4SFC7"/>
<evidence type="ECO:0000256" key="1">
    <source>
        <dbReference type="ARBA" id="ARBA00004613"/>
    </source>
</evidence>
<keyword evidence="5" id="KW-0349">Heme</keyword>
<protein>
    <submittedName>
        <fullName evidence="6">Chorion peroxidase</fullName>
    </submittedName>
</protein>
<proteinExistence type="predicted"/>
<dbReference type="GO" id="GO:0006979">
    <property type="term" value="P:response to oxidative stress"/>
    <property type="evidence" value="ECO:0007669"/>
    <property type="project" value="InterPro"/>
</dbReference>
<dbReference type="Gene3D" id="1.10.640.10">
    <property type="entry name" value="Haem peroxidase domain superfamily, animal type"/>
    <property type="match status" value="1"/>
</dbReference>
<dbReference type="InterPro" id="IPR010255">
    <property type="entry name" value="Haem_peroxidase_sf"/>
</dbReference>
<keyword evidence="7" id="KW-1185">Reference proteome</keyword>
<name>A0AAV4SFC7_9ARAC</name>
<evidence type="ECO:0000256" key="3">
    <source>
        <dbReference type="ARBA" id="ARBA00022559"/>
    </source>
</evidence>
<keyword evidence="3 6" id="KW-0560">Oxidoreductase</keyword>
<keyword evidence="2" id="KW-0964">Secreted</keyword>
<dbReference type="GO" id="GO:0005576">
    <property type="term" value="C:extracellular region"/>
    <property type="evidence" value="ECO:0007669"/>
    <property type="project" value="UniProtKB-SubCell"/>
</dbReference>
<evidence type="ECO:0000313" key="7">
    <source>
        <dbReference type="Proteomes" id="UP001054837"/>
    </source>
</evidence>
<dbReference type="FunFam" id="1.10.640.10:FF:000003">
    <property type="entry name" value="chorion peroxidase"/>
    <property type="match status" value="1"/>
</dbReference>
<dbReference type="CDD" id="cd09823">
    <property type="entry name" value="peroxinectin_like"/>
    <property type="match status" value="1"/>
</dbReference>
<dbReference type="SUPFAM" id="SSF48113">
    <property type="entry name" value="Heme-dependent peroxidases"/>
    <property type="match status" value="1"/>
</dbReference>
<dbReference type="GO" id="GO:0004601">
    <property type="term" value="F:peroxidase activity"/>
    <property type="evidence" value="ECO:0007669"/>
    <property type="project" value="UniProtKB-KW"/>
</dbReference>
<dbReference type="GO" id="GO:0046872">
    <property type="term" value="F:metal ion binding"/>
    <property type="evidence" value="ECO:0007669"/>
    <property type="project" value="UniProtKB-KW"/>
</dbReference>
<dbReference type="PROSITE" id="PS50292">
    <property type="entry name" value="PEROXIDASE_3"/>
    <property type="match status" value="1"/>
</dbReference>
<keyword evidence="5" id="KW-0479">Metal-binding</keyword>
<feature type="binding site" description="axial binding residue" evidence="5">
    <location>
        <position position="498"/>
    </location>
    <ligand>
        <name>heme b</name>
        <dbReference type="ChEBI" id="CHEBI:60344"/>
    </ligand>
    <ligandPart>
        <name>Fe</name>
        <dbReference type="ChEBI" id="CHEBI:18248"/>
    </ligandPart>
</feature>
<dbReference type="GO" id="GO:0020037">
    <property type="term" value="F:heme binding"/>
    <property type="evidence" value="ECO:0007669"/>
    <property type="project" value="InterPro"/>
</dbReference>
<keyword evidence="3 6" id="KW-0575">Peroxidase</keyword>
<dbReference type="EMBL" id="BPLQ01007758">
    <property type="protein sequence ID" value="GIY32212.1"/>
    <property type="molecule type" value="Genomic_DNA"/>
</dbReference>
<accession>A0AAV4SFC7</accession>
<dbReference type="Pfam" id="PF03098">
    <property type="entry name" value="An_peroxidase"/>
    <property type="match status" value="1"/>
</dbReference>
<evidence type="ECO:0000256" key="2">
    <source>
        <dbReference type="ARBA" id="ARBA00022525"/>
    </source>
</evidence>
<evidence type="ECO:0000256" key="5">
    <source>
        <dbReference type="PIRSR" id="PIRSR619791-2"/>
    </source>
</evidence>
<sequence>MFFLNFDVPKIKLFSSLNGFWVRLSIVICACKLTIGQGIITPRYAILQRTHYEWLPQISEYDMDQAFIVAEHVIKAKRAHEEKIFKGGRLMKPGQYPSSARHQHLLAPKPKASKMERSTEKFEEATNVIKDMYSLSKEQVTLALPHEELKGREALKAAEECHKHFMSSGCRDSKYRSVDGSCNNLYNPTWGKAQTCLQRLLPPDYADGISVPRMSKSGKPLPPARVISLYIHRHMDRPAPDFTHLLMAFGQFVDHDITLTPITGMPAGGPQMIQCCPHDNATHPQCYPVLLPQDDPFFSKYDQDCLNFVRSAPCPLCSLGPRQQMDQLTAFVDASTVYGNQENETETLRSFRDGKLIVTKVPHTGDLLPQTDDAKNDQCSVPKRNLFCFRAGDARVNQHPALTSLHTIWMRQHNRIAEGLKHVNPHWDDETLFWETRRIIGAQFQMVVFGEYLPTVLGSHYMDFYSLWVLESGFTQYNSKMEPTMINEFSTAAYRYGHTLVDGLFSEIQEHSGHISGIMLRNYFFFPFELYDGQLDPLMKGLTLQPAQKFDPYLVPDVRNFLYRRRGNATGLDLAAFNIQRGRDHGLQGYTSYIQYCFGVEIKKFEDLDRFMTGERRKKLQDIYQSVHDIDLFTGGTAESHVPDGVVGPTFACIIGIQFYHLKFGDRYYFEHHGETGSFSLARQISFSETNIEIRFLSAELILIDIYPISQCATDMQITKAGNNFHFLSRSCRHVANSSKSGNVAMASLPVACVAIF</sequence>
<keyword evidence="5" id="KW-0408">Iron</keyword>
<dbReference type="PANTHER" id="PTHR11475:SF143">
    <property type="entry name" value="PUTATIVE-RELATED"/>
    <property type="match status" value="1"/>
</dbReference>
<gene>
    <name evidence="6" type="primary">Pxt</name>
    <name evidence="6" type="ORF">CDAR_170771</name>
</gene>
<organism evidence="6 7">
    <name type="scientific">Caerostris darwini</name>
    <dbReference type="NCBI Taxonomy" id="1538125"/>
    <lineage>
        <taxon>Eukaryota</taxon>
        <taxon>Metazoa</taxon>
        <taxon>Ecdysozoa</taxon>
        <taxon>Arthropoda</taxon>
        <taxon>Chelicerata</taxon>
        <taxon>Arachnida</taxon>
        <taxon>Araneae</taxon>
        <taxon>Araneomorphae</taxon>
        <taxon>Entelegynae</taxon>
        <taxon>Araneoidea</taxon>
        <taxon>Araneidae</taxon>
        <taxon>Caerostris</taxon>
    </lineage>
</organism>
<dbReference type="PRINTS" id="PR00457">
    <property type="entry name" value="ANPEROXIDASE"/>
</dbReference>
<dbReference type="Proteomes" id="UP001054837">
    <property type="component" value="Unassembled WGS sequence"/>
</dbReference>
<comment type="subcellular location">
    <subcellularLocation>
        <location evidence="1">Secreted</location>
    </subcellularLocation>
</comment>
<evidence type="ECO:0000256" key="4">
    <source>
        <dbReference type="ARBA" id="ARBA00022729"/>
    </source>
</evidence>
<evidence type="ECO:0000313" key="6">
    <source>
        <dbReference type="EMBL" id="GIY32212.1"/>
    </source>
</evidence>
<dbReference type="PANTHER" id="PTHR11475">
    <property type="entry name" value="OXIDASE/PEROXIDASE"/>
    <property type="match status" value="1"/>
</dbReference>
<dbReference type="InterPro" id="IPR037120">
    <property type="entry name" value="Haem_peroxidase_sf_animal"/>
</dbReference>
<comment type="caution">
    <text evidence="6">The sequence shown here is derived from an EMBL/GenBank/DDBJ whole genome shotgun (WGS) entry which is preliminary data.</text>
</comment>
<reference evidence="6 7" key="1">
    <citation type="submission" date="2021-06" db="EMBL/GenBank/DDBJ databases">
        <title>Caerostris darwini draft genome.</title>
        <authorList>
            <person name="Kono N."/>
            <person name="Arakawa K."/>
        </authorList>
    </citation>
    <scope>NUCLEOTIDE SEQUENCE [LARGE SCALE GENOMIC DNA]</scope>
</reference>